<proteinExistence type="predicted"/>
<accession>A0A6J2YWF5</accession>
<gene>
    <name evidence="4 5" type="primary">LOC115891301</name>
</gene>
<dbReference type="OrthoDB" id="2444812at2759"/>
<dbReference type="PROSITE" id="PS50020">
    <property type="entry name" value="WW_DOMAIN_2"/>
    <property type="match status" value="2"/>
</dbReference>
<dbReference type="InterPro" id="IPR001202">
    <property type="entry name" value="WW_dom"/>
</dbReference>
<dbReference type="SUPFAM" id="SSF51045">
    <property type="entry name" value="WW domain"/>
    <property type="match status" value="2"/>
</dbReference>
<feature type="region of interest" description="Disordered" evidence="1">
    <location>
        <begin position="531"/>
        <end position="554"/>
    </location>
</feature>
<feature type="domain" description="WW" evidence="2">
    <location>
        <begin position="22"/>
        <end position="56"/>
    </location>
</feature>
<dbReference type="RefSeq" id="XP_030767606.1">
    <property type="nucleotide sequence ID" value="XM_030911746.1"/>
</dbReference>
<dbReference type="PANTHER" id="PTHR46697">
    <property type="entry name" value="FORMIN-BINDING PROTEIN 4"/>
    <property type="match status" value="1"/>
</dbReference>
<keyword evidence="3" id="KW-1185">Reference proteome</keyword>
<dbReference type="Pfam" id="PF00397">
    <property type="entry name" value="WW"/>
    <property type="match status" value="1"/>
</dbReference>
<evidence type="ECO:0000256" key="1">
    <source>
        <dbReference type="SAM" id="MobiDB-lite"/>
    </source>
</evidence>
<organism evidence="3 5">
    <name type="scientific">Sitophilus oryzae</name>
    <name type="common">Rice weevil</name>
    <name type="synonym">Curculio oryzae</name>
    <dbReference type="NCBI Taxonomy" id="7048"/>
    <lineage>
        <taxon>Eukaryota</taxon>
        <taxon>Metazoa</taxon>
        <taxon>Ecdysozoa</taxon>
        <taxon>Arthropoda</taxon>
        <taxon>Hexapoda</taxon>
        <taxon>Insecta</taxon>
        <taxon>Pterygota</taxon>
        <taxon>Neoptera</taxon>
        <taxon>Endopterygota</taxon>
        <taxon>Coleoptera</taxon>
        <taxon>Polyphaga</taxon>
        <taxon>Cucujiformia</taxon>
        <taxon>Curculionidae</taxon>
        <taxon>Dryophthorinae</taxon>
        <taxon>Sitophilus</taxon>
    </lineage>
</organism>
<sequence length="704" mass="79329">MDATVNNFLNEINEIAPENHNSEEAKDWQECFDELTGYSYYWNIKTDKVTWVEPKLFKKENAINKKHEKNLSGRPVTNRKPDMPRSAALFSNAVVNPEAKVKIYSLQETLENKSQNKNVNFCCKKKRDSSDDEKIELITEFSNDNDSESESKSSRNVNGDNRELDCSNHSDDDDDDDDDVDLLVKIQQKAQELQHLGGKVPAEVKTIIQGNPPLHENKLPTHVPAISLVAGYHSSDSEAEDEQHASSSKFNILSHSAPNVEKSHSTLFPITEPINVNDFISTNIEPEKETDVLGVDTNTFDSKAFQRKRRIGVSLVNNSKKVKTDTEVPCIEHNKIEPQGLKSTSCENNLDTVKYPGFQKGGVMFLKGDTVNPIEEKVNTDNQLKEDDNNLDRDKTVSNYNILKEKLKFLCEGRSPILPVQAMLIQAETLFMAMEEKCLKMSYLYNWLEQNCSELTKLEKDAAPDGWLLQWDRSNKRYFYLNQTTGESQWEYPQPDITRCDDAMDISTTPPPPQLEESPSLSAFELQANFGPQLPVEPPLPPSPPKISSPTPPPAPMISKELKKVHLSDVSLPSEQALPSIPMPLENYEPLPPGVDSSDVAASYKNSSETKTVHKESLNSVLDSFYSEIAEVSERDKSELISVNQQSASVKDVMKSQDLDMQLIGEQMRKKKKKVKLAQGLTMKKKGVSELVEKWKSVQKSYGN</sequence>
<dbReference type="InterPro" id="IPR036020">
    <property type="entry name" value="WW_dom_sf"/>
</dbReference>
<feature type="compositionally biased region" description="Basic and acidic residues" evidence="1">
    <location>
        <begin position="160"/>
        <end position="170"/>
    </location>
</feature>
<dbReference type="SMART" id="SM00456">
    <property type="entry name" value="WW"/>
    <property type="match status" value="2"/>
</dbReference>
<evidence type="ECO:0000313" key="3">
    <source>
        <dbReference type="Proteomes" id="UP000504635"/>
    </source>
</evidence>
<reference evidence="4 5" key="1">
    <citation type="submission" date="2025-04" db="UniProtKB">
        <authorList>
            <consortium name="RefSeq"/>
        </authorList>
    </citation>
    <scope>IDENTIFICATION</scope>
    <source>
        <tissue evidence="4 5">Gonads</tissue>
    </source>
</reference>
<protein>
    <submittedName>
        <fullName evidence="4 5">Uncharacterized protein LOC115891301</fullName>
    </submittedName>
</protein>
<evidence type="ECO:0000259" key="2">
    <source>
        <dbReference type="PROSITE" id="PS50020"/>
    </source>
</evidence>
<evidence type="ECO:0000313" key="4">
    <source>
        <dbReference type="RefSeq" id="XP_030767606.1"/>
    </source>
</evidence>
<feature type="domain" description="WW" evidence="2">
    <location>
        <begin position="461"/>
        <end position="495"/>
    </location>
</feature>
<dbReference type="PROSITE" id="PS01159">
    <property type="entry name" value="WW_DOMAIN_1"/>
    <property type="match status" value="1"/>
</dbReference>
<feature type="region of interest" description="Disordered" evidence="1">
    <location>
        <begin position="140"/>
        <end position="178"/>
    </location>
</feature>
<feature type="region of interest" description="Disordered" evidence="1">
    <location>
        <begin position="577"/>
        <end position="601"/>
    </location>
</feature>
<feature type="compositionally biased region" description="Pro residues" evidence="1">
    <location>
        <begin position="535"/>
        <end position="554"/>
    </location>
</feature>
<name>A0A6J2YWF5_SITOR</name>
<dbReference type="GeneID" id="115891301"/>
<dbReference type="Proteomes" id="UP000504635">
    <property type="component" value="Unplaced"/>
</dbReference>
<dbReference type="CDD" id="cd00201">
    <property type="entry name" value="WW"/>
    <property type="match status" value="2"/>
</dbReference>
<evidence type="ECO:0000313" key="5">
    <source>
        <dbReference type="RefSeq" id="XP_030767607.1"/>
    </source>
</evidence>
<dbReference type="Gene3D" id="2.20.70.10">
    <property type="match status" value="2"/>
</dbReference>
<dbReference type="AlphaFoldDB" id="A0A6J2YWF5"/>
<dbReference type="RefSeq" id="XP_030767607.1">
    <property type="nucleotide sequence ID" value="XM_030911747.1"/>
</dbReference>
<dbReference type="KEGG" id="soy:115891301"/>
<dbReference type="InterPro" id="IPR053076">
    <property type="entry name" value="WW_domain_protein"/>
</dbReference>
<dbReference type="PANTHER" id="PTHR46697:SF1">
    <property type="entry name" value="FORMIN-BINDING PROTEIN 4"/>
    <property type="match status" value="1"/>
</dbReference>